<dbReference type="PATRIC" id="fig|1202540.3.peg.19"/>
<name>J3TWG0_CARRU</name>
<dbReference type="EMBL" id="CP003545">
    <property type="protein sequence ID" value="AFP84245.1"/>
    <property type="molecule type" value="Genomic_DNA"/>
</dbReference>
<dbReference type="Proteomes" id="UP000003935">
    <property type="component" value="Chromosome"/>
</dbReference>
<dbReference type="KEGG" id="crv:A357_019"/>
<gene>
    <name evidence="1" type="primary">dapD</name>
    <name evidence="1" type="ORF">A357_019</name>
</gene>
<sequence length="321" mass="36496">MLIFSLGNYSTNFQKKILEASFYFISKKLKLKFLKIKYIKNKILLNIKQILFINITNNIWKKIKFINLQIKITKITKNIYDNVDALLKLTLISLKIFKPNYLNLNNLFLYLKNIIWTNLGFYELNDFLLTINKNNFLLKYLIIESIDKIPFLSKYLIINNIRISNLNRVRLGSYICSGTTIMSEGYVNFNTYIGKNCMIEGRVSSGVSVHENTDIGGSASIMGTLSGGGNNIISIGSKCLLGANSGIGISLGNNCIIEAGLYITSGTKIFFIYNNKKILVKAKKLSFINNIIFYRNSINGKVECLKLNFVVKKTNILLHKN</sequence>
<protein>
    <submittedName>
        <fullName evidence="1">Tetrahydrodipicolinate N-succinyltransferase</fullName>
    </submittedName>
</protein>
<dbReference type="InterPro" id="IPR001451">
    <property type="entry name" value="Hexapep"/>
</dbReference>
<dbReference type="Pfam" id="PF14602">
    <property type="entry name" value="Hexapep_2"/>
    <property type="match status" value="1"/>
</dbReference>
<dbReference type="OrthoDB" id="9782799at2"/>
<dbReference type="STRING" id="1202540.A357_019"/>
<dbReference type="GO" id="GO:0016740">
    <property type="term" value="F:transferase activity"/>
    <property type="evidence" value="ECO:0007669"/>
    <property type="project" value="UniProtKB-KW"/>
</dbReference>
<dbReference type="RefSeq" id="WP_014887544.1">
    <property type="nucleotide sequence ID" value="NC_018418.1"/>
</dbReference>
<dbReference type="Gene3D" id="2.160.10.10">
    <property type="entry name" value="Hexapeptide repeat proteins"/>
    <property type="match status" value="1"/>
</dbReference>
<evidence type="ECO:0000313" key="1">
    <source>
        <dbReference type="EMBL" id="AFP84245.1"/>
    </source>
</evidence>
<reference evidence="1 2" key="1">
    <citation type="journal article" date="2012" name="Mol. Biol. Evol.">
        <title>Genome reduction and co-evolution between the primary and secondary bacterial symbionts of psyllids.</title>
        <authorList>
            <person name="Sloan D.B."/>
            <person name="Moran N.A."/>
        </authorList>
    </citation>
    <scope>NUCLEOTIDE SEQUENCE [LARGE SCALE GENOMIC DNA]</scope>
    <source>
        <strain evidence="1 2">PC</strain>
    </source>
</reference>
<accession>J3TWG0</accession>
<dbReference type="InterPro" id="IPR011004">
    <property type="entry name" value="Trimer_LpxA-like_sf"/>
</dbReference>
<keyword evidence="1" id="KW-0808">Transferase</keyword>
<proteinExistence type="predicted"/>
<organism evidence="1 2">
    <name type="scientific">Candidatus Carsonella ruddii PC isolate NHV</name>
    <dbReference type="NCBI Taxonomy" id="1202540"/>
    <lineage>
        <taxon>Bacteria</taxon>
        <taxon>Pseudomonadati</taxon>
        <taxon>Pseudomonadota</taxon>
        <taxon>Gammaproteobacteria</taxon>
        <taxon>Oceanospirillales</taxon>
        <taxon>Halomonadaceae</taxon>
        <taxon>Zymobacter group</taxon>
        <taxon>Candidatus Carsonella</taxon>
    </lineage>
</organism>
<evidence type="ECO:0000313" key="2">
    <source>
        <dbReference type="Proteomes" id="UP000003935"/>
    </source>
</evidence>
<dbReference type="AlphaFoldDB" id="J3TWG0"/>
<dbReference type="CDD" id="cd04649">
    <property type="entry name" value="LbH_THP_succinylT_putative"/>
    <property type="match status" value="1"/>
</dbReference>
<dbReference type="HOGENOM" id="CLU_057490_0_0_6"/>
<dbReference type="SUPFAM" id="SSF51161">
    <property type="entry name" value="Trimeric LpxA-like enzymes"/>
    <property type="match status" value="1"/>
</dbReference>